<dbReference type="Pfam" id="PF25231">
    <property type="entry name" value="DUF7847"/>
    <property type="match status" value="1"/>
</dbReference>
<evidence type="ECO:0000256" key="2">
    <source>
        <dbReference type="SAM" id="Phobius"/>
    </source>
</evidence>
<feature type="transmembrane region" description="Helical" evidence="2">
    <location>
        <begin position="260"/>
        <end position="281"/>
    </location>
</feature>
<dbReference type="EMBL" id="SHKL01000001">
    <property type="protein sequence ID" value="RZT83771.1"/>
    <property type="molecule type" value="Genomic_DNA"/>
</dbReference>
<feature type="compositionally biased region" description="Low complexity" evidence="1">
    <location>
        <begin position="60"/>
        <end position="90"/>
    </location>
</feature>
<name>A0A4Q7USN1_PSEST</name>
<feature type="transmembrane region" description="Helical" evidence="2">
    <location>
        <begin position="227"/>
        <end position="254"/>
    </location>
</feature>
<dbReference type="Proteomes" id="UP000291591">
    <property type="component" value="Unassembled WGS sequence"/>
</dbReference>
<feature type="transmembrane region" description="Helical" evidence="2">
    <location>
        <begin position="365"/>
        <end position="393"/>
    </location>
</feature>
<accession>A0A4Q7USN1</accession>
<evidence type="ECO:0000259" key="3">
    <source>
        <dbReference type="Pfam" id="PF25231"/>
    </source>
</evidence>
<evidence type="ECO:0000256" key="1">
    <source>
        <dbReference type="SAM" id="MobiDB-lite"/>
    </source>
</evidence>
<proteinExistence type="predicted"/>
<dbReference type="AlphaFoldDB" id="A0A4Q7USN1"/>
<comment type="caution">
    <text evidence="4">The sequence shown here is derived from an EMBL/GenBank/DDBJ whole genome shotgun (WGS) entry which is preliminary data.</text>
</comment>
<reference evidence="4 5" key="1">
    <citation type="submission" date="2019-02" db="EMBL/GenBank/DDBJ databases">
        <title>Sequencing the genomes of 1000 actinobacteria strains.</title>
        <authorList>
            <person name="Klenk H.-P."/>
        </authorList>
    </citation>
    <scope>NUCLEOTIDE SEQUENCE [LARGE SCALE GENOMIC DNA]</scope>
    <source>
        <strain evidence="4 5">DSM 45779</strain>
    </source>
</reference>
<feature type="compositionally biased region" description="Pro residues" evidence="1">
    <location>
        <begin position="47"/>
        <end position="58"/>
    </location>
</feature>
<feature type="transmembrane region" description="Helical" evidence="2">
    <location>
        <begin position="311"/>
        <end position="335"/>
    </location>
</feature>
<feature type="domain" description="DUF7847" evidence="3">
    <location>
        <begin position="180"/>
        <end position="381"/>
    </location>
</feature>
<gene>
    <name evidence="4" type="ORF">EV383_0589</name>
</gene>
<feature type="transmembrane region" description="Helical" evidence="2">
    <location>
        <begin position="126"/>
        <end position="147"/>
    </location>
</feature>
<dbReference type="InterPro" id="IPR057169">
    <property type="entry name" value="DUF7847"/>
</dbReference>
<keyword evidence="2" id="KW-0812">Transmembrane</keyword>
<sequence length="415" mass="42804">MTDTPDRPGDQQGSGEEPGPEDRPGRYPPYPQQGHPPYPQPGYGTPYPYPGPPQPGHPQPGGYPQAGGHPQPGGYPQGAWGQQPGWGQPPGSVPPWQAPRPGIVPLAPLSGPDMLTGALRYIRSHWVVTLVPSAVVMLVLVAAQLLLQFRIVGLVNAAENGASADALGAAFLAEFLWTIGLVVVLSLVLYPLVLSMLYGVLVPAVLGRTVPFGQALREGLRRVPSMLGLYLVITVLGLVVVGVGISLAVLIGVAGDGSGLAILAAVLVGIAAYAAWFWIAVTLMLAPPALVVEGGGVGTALARSRALVRGAWWRTFGILLLGVLVVVAFSVLVSIPTSLLGAGTMTSAISASPGEVPSLAAFGTYFVILGIGSWIVGTVSMPIVAGVTGLIYLDRRMRTEGFAQELAAQAGTPGA</sequence>
<keyword evidence="2" id="KW-0472">Membrane</keyword>
<keyword evidence="5" id="KW-1185">Reference proteome</keyword>
<protein>
    <recommendedName>
        <fullName evidence="3">DUF7847 domain-containing protein</fullName>
    </recommendedName>
</protein>
<keyword evidence="2" id="KW-1133">Transmembrane helix</keyword>
<organism evidence="4 5">
    <name type="scientific">Pseudonocardia sediminis</name>
    <dbReference type="NCBI Taxonomy" id="1397368"/>
    <lineage>
        <taxon>Bacteria</taxon>
        <taxon>Bacillati</taxon>
        <taxon>Actinomycetota</taxon>
        <taxon>Actinomycetes</taxon>
        <taxon>Pseudonocardiales</taxon>
        <taxon>Pseudonocardiaceae</taxon>
        <taxon>Pseudonocardia</taxon>
    </lineage>
</organism>
<evidence type="ECO:0000313" key="5">
    <source>
        <dbReference type="Proteomes" id="UP000291591"/>
    </source>
</evidence>
<evidence type="ECO:0000313" key="4">
    <source>
        <dbReference type="EMBL" id="RZT83771.1"/>
    </source>
</evidence>
<feature type="compositionally biased region" description="Pro residues" evidence="1">
    <location>
        <begin position="26"/>
        <end position="40"/>
    </location>
</feature>
<feature type="transmembrane region" description="Helical" evidence="2">
    <location>
        <begin position="175"/>
        <end position="206"/>
    </location>
</feature>
<feature type="region of interest" description="Disordered" evidence="1">
    <location>
        <begin position="1"/>
        <end position="99"/>
    </location>
</feature>